<protein>
    <recommendedName>
        <fullName evidence="4">Plastocyanin-like domain-containing protein</fullName>
    </recommendedName>
</protein>
<organism evidence="2 3">
    <name type="scientific">Puccinia coronata f. sp. avenae</name>
    <dbReference type="NCBI Taxonomy" id="200324"/>
    <lineage>
        <taxon>Eukaryota</taxon>
        <taxon>Fungi</taxon>
        <taxon>Dikarya</taxon>
        <taxon>Basidiomycota</taxon>
        <taxon>Pucciniomycotina</taxon>
        <taxon>Pucciniomycetes</taxon>
        <taxon>Pucciniales</taxon>
        <taxon>Pucciniaceae</taxon>
        <taxon>Puccinia</taxon>
    </lineage>
</organism>
<comment type="caution">
    <text evidence="2">The sequence shown here is derived from an EMBL/GenBank/DDBJ whole genome shotgun (WGS) entry which is preliminary data.</text>
</comment>
<evidence type="ECO:0000313" key="2">
    <source>
        <dbReference type="EMBL" id="PLW54971.1"/>
    </source>
</evidence>
<keyword evidence="3" id="KW-1185">Reference proteome</keyword>
<evidence type="ECO:0008006" key="4">
    <source>
        <dbReference type="Google" id="ProtNLM"/>
    </source>
</evidence>
<dbReference type="EMBL" id="PGCJ01000038">
    <property type="protein sequence ID" value="PLW54971.1"/>
    <property type="molecule type" value="Genomic_DNA"/>
</dbReference>
<keyword evidence="1" id="KW-0732">Signal</keyword>
<dbReference type="Proteomes" id="UP000235388">
    <property type="component" value="Unassembled WGS sequence"/>
</dbReference>
<name>A0A2N5VYA2_9BASI</name>
<reference evidence="2 3" key="1">
    <citation type="submission" date="2017-11" db="EMBL/GenBank/DDBJ databases">
        <title>De novo assembly and phasing of dikaryotic genomes from two isolates of Puccinia coronata f. sp. avenae, the causal agent of oat crown rust.</title>
        <authorList>
            <person name="Miller M.E."/>
            <person name="Zhang Y."/>
            <person name="Omidvar V."/>
            <person name="Sperschneider J."/>
            <person name="Schwessinger B."/>
            <person name="Raley C."/>
            <person name="Palmer J.M."/>
            <person name="Garnica D."/>
            <person name="Upadhyaya N."/>
            <person name="Rathjen J."/>
            <person name="Taylor J.M."/>
            <person name="Park R.F."/>
            <person name="Dodds P.N."/>
            <person name="Hirsch C.D."/>
            <person name="Kianian S.F."/>
            <person name="Figueroa M."/>
        </authorList>
    </citation>
    <scope>NUCLEOTIDE SEQUENCE [LARGE SCALE GENOMIC DNA]</scope>
    <source>
        <strain evidence="2">12NC29</strain>
    </source>
</reference>
<evidence type="ECO:0000313" key="3">
    <source>
        <dbReference type="Proteomes" id="UP000235388"/>
    </source>
</evidence>
<feature type="chain" id="PRO_5014723849" description="Plastocyanin-like domain-containing protein" evidence="1">
    <location>
        <begin position="24"/>
        <end position="143"/>
    </location>
</feature>
<feature type="signal peptide" evidence="1">
    <location>
        <begin position="1"/>
        <end position="23"/>
    </location>
</feature>
<gene>
    <name evidence="2" type="ORF">PCANC_02730</name>
</gene>
<proteinExistence type="predicted"/>
<accession>A0A2N5VYA2</accession>
<dbReference type="AlphaFoldDB" id="A0A2N5VYA2"/>
<sequence>MMNLKAFLVGLVWFSTLISHSFGAPVYEATLGLDDWKLTAVRNCPLWSLINEIGNGEHIPARRGNLERPTAHRRTGPTAQFTWFAMLGSHTAQILNTSESPISFILHDQTAGRYVVFRNLPSGSKVKIQFHGQDMNPLTWYLK</sequence>
<evidence type="ECO:0000256" key="1">
    <source>
        <dbReference type="SAM" id="SignalP"/>
    </source>
</evidence>